<gene>
    <name evidence="1" type="ORF">H8S47_05705</name>
</gene>
<dbReference type="EMBL" id="JACONT010000008">
    <property type="protein sequence ID" value="MBC3941181.1"/>
    <property type="molecule type" value="Genomic_DNA"/>
</dbReference>
<comment type="caution">
    <text evidence="1">The sequence shown here is derived from an EMBL/GenBank/DDBJ whole genome shotgun (WGS) entry which is preliminary data.</text>
</comment>
<protein>
    <submittedName>
        <fullName evidence="1">Uncharacterized protein</fullName>
    </submittedName>
</protein>
<keyword evidence="2" id="KW-1185">Reference proteome</keyword>
<name>A0ABR7AL86_9SPHN</name>
<dbReference type="RefSeq" id="WP_187502957.1">
    <property type="nucleotide sequence ID" value="NZ_CP162536.1"/>
</dbReference>
<evidence type="ECO:0000313" key="2">
    <source>
        <dbReference type="Proteomes" id="UP000597613"/>
    </source>
</evidence>
<sequence length="383" mass="41586">MLAPMLQARVEASAQPVLMEMLGPKLSSEEVAYWASLSPLKRAKAARRLEALRDWKDAKGSMSVADAAVAAGTSASRFYRLISDWGRRESLASLGVLATVDRSSAARIAEDVNATLLREAHRVVTELDGSSVRAQVVRLRETAEPLVAKLPGESKLRQYIEQARHRRQNRAGVGNYIVYDCAGCTLKRHDGRSWIIFALIDRVSGLILGFQLGDLTDSARVFMQVASDALQRLSSPWARGLPWATACAEIDAVVGGDPEMGDDIDNWFELSAAAVDFGSNIKIGLVTRKRRHGAYLRKIVGPTIGRLALSSVVKAERETIDAEQSTPVDADEALMVIEGEVARYNTATLAEHFGGPVQTPAPPPGNLVGLLNDLVRKAPIILR</sequence>
<organism evidence="1 2">
    <name type="scientific">Sphingomonas albertensis</name>
    <dbReference type="NCBI Taxonomy" id="2762591"/>
    <lineage>
        <taxon>Bacteria</taxon>
        <taxon>Pseudomonadati</taxon>
        <taxon>Pseudomonadota</taxon>
        <taxon>Alphaproteobacteria</taxon>
        <taxon>Sphingomonadales</taxon>
        <taxon>Sphingomonadaceae</taxon>
        <taxon>Sphingomonas</taxon>
    </lineage>
</organism>
<evidence type="ECO:0000313" key="1">
    <source>
        <dbReference type="EMBL" id="MBC3941181.1"/>
    </source>
</evidence>
<dbReference type="Proteomes" id="UP000597613">
    <property type="component" value="Unassembled WGS sequence"/>
</dbReference>
<reference evidence="1 2" key="1">
    <citation type="submission" date="2020-08" db="EMBL/GenBank/DDBJ databases">
        <title>Putative novel bacterial strains isolated from necrotic wheat leaf tissues caused by Xanthomonas translucens.</title>
        <authorList>
            <person name="Tambong J.T."/>
        </authorList>
    </citation>
    <scope>NUCLEOTIDE SEQUENCE [LARGE SCALE GENOMIC DNA]</scope>
    <source>
        <strain evidence="2">DOAB 1063</strain>
    </source>
</reference>
<proteinExistence type="predicted"/>
<accession>A0ABR7AL86</accession>